<gene>
    <name evidence="1" type="ORF">IC007_0357</name>
</gene>
<proteinExistence type="predicted"/>
<evidence type="ECO:0000313" key="2">
    <source>
        <dbReference type="Proteomes" id="UP000325030"/>
    </source>
</evidence>
<dbReference type="Proteomes" id="UP000325030">
    <property type="component" value="Chromosome"/>
</dbReference>
<dbReference type="RefSeq" id="WP_149564608.1">
    <property type="nucleotide sequence ID" value="NZ_AP018930.1"/>
</dbReference>
<dbReference type="GeneID" id="41716848"/>
<dbReference type="AlphaFoldDB" id="A0A510E056"/>
<accession>A0A510E056</accession>
<sequence>MQVKVTDIFVIALLIALTISFAYAASPSQTQQVTTSTQRGNAPPAVAEGQFSNFSQAFMELGTVIKGLPTNELNSGIAGALFSEFSGKLGTTEVLVIRNQTQDSIEGKIVVDTTSNFGPTYKEIQSGLVLFANFTSNFTTTFGDLDGYGLAFQYLPGSTNLCISVYKGTGTQFEGALSALSLPMVISYNQTMSPSLSGLNNTGILFVNVTALEEMSITPTVNVKGDYWILTYEPYNVSVIITHGNDTSSLLSGYSFVGYRGGYPTFSDSSMIASYTTIQSGFWKGDTAVVFASSSYSQLSKTMKELEFS</sequence>
<protein>
    <submittedName>
        <fullName evidence="1">Uncharacterized protein</fullName>
    </submittedName>
</protein>
<reference evidence="2" key="1">
    <citation type="submission" date="2018-09" db="EMBL/GenBank/DDBJ databases">
        <title>Complete Genome Sequencing of Sulfolobus sp. JCM 16834.</title>
        <authorList>
            <person name="Kato S."/>
            <person name="Itoh T."/>
            <person name="Ohkuma M."/>
        </authorList>
    </citation>
    <scope>NUCLEOTIDE SEQUENCE [LARGE SCALE GENOMIC DNA]</scope>
    <source>
        <strain evidence="2">IC-007</strain>
    </source>
</reference>
<organism evidence="1 2">
    <name type="scientific">Sulfuracidifex tepidarius</name>
    <dbReference type="NCBI Taxonomy" id="1294262"/>
    <lineage>
        <taxon>Archaea</taxon>
        <taxon>Thermoproteota</taxon>
        <taxon>Thermoprotei</taxon>
        <taxon>Sulfolobales</taxon>
        <taxon>Sulfolobaceae</taxon>
        <taxon>Sulfuracidifex</taxon>
    </lineage>
</organism>
<dbReference type="EMBL" id="AP018930">
    <property type="protein sequence ID" value="BBG25852.1"/>
    <property type="molecule type" value="Genomic_DNA"/>
</dbReference>
<evidence type="ECO:0000313" key="1">
    <source>
        <dbReference type="EMBL" id="BBG25852.1"/>
    </source>
</evidence>
<name>A0A510E056_9CREN</name>